<evidence type="ECO:0000313" key="3">
    <source>
        <dbReference type="Proteomes" id="UP000625711"/>
    </source>
</evidence>
<dbReference type="Proteomes" id="UP000625711">
    <property type="component" value="Unassembled WGS sequence"/>
</dbReference>
<dbReference type="AlphaFoldDB" id="A0A834IM21"/>
<proteinExistence type="predicted"/>
<feature type="compositionally biased region" description="Basic and acidic residues" evidence="1">
    <location>
        <begin position="29"/>
        <end position="38"/>
    </location>
</feature>
<gene>
    <name evidence="2" type="ORF">GWI33_006145</name>
</gene>
<accession>A0A834IM21</accession>
<evidence type="ECO:0000313" key="2">
    <source>
        <dbReference type="EMBL" id="KAF7280343.1"/>
    </source>
</evidence>
<name>A0A834IM21_RHYFE</name>
<protein>
    <submittedName>
        <fullName evidence="2">Uncharacterized protein</fullName>
    </submittedName>
</protein>
<keyword evidence="3" id="KW-1185">Reference proteome</keyword>
<organism evidence="2 3">
    <name type="scientific">Rhynchophorus ferrugineus</name>
    <name type="common">Red palm weevil</name>
    <name type="synonym">Curculio ferrugineus</name>
    <dbReference type="NCBI Taxonomy" id="354439"/>
    <lineage>
        <taxon>Eukaryota</taxon>
        <taxon>Metazoa</taxon>
        <taxon>Ecdysozoa</taxon>
        <taxon>Arthropoda</taxon>
        <taxon>Hexapoda</taxon>
        <taxon>Insecta</taxon>
        <taxon>Pterygota</taxon>
        <taxon>Neoptera</taxon>
        <taxon>Endopterygota</taxon>
        <taxon>Coleoptera</taxon>
        <taxon>Polyphaga</taxon>
        <taxon>Cucujiformia</taxon>
        <taxon>Curculionidae</taxon>
        <taxon>Dryophthorinae</taxon>
        <taxon>Rhynchophorus</taxon>
    </lineage>
</organism>
<sequence length="70" mass="7922">MPRHDLPSTLPFKVLITFTDDWFGGVPTPRHDGERRLNANEINGNPEAGAGARENDDGARMKREHKVQRK</sequence>
<reference evidence="2" key="1">
    <citation type="submission" date="2020-08" db="EMBL/GenBank/DDBJ databases">
        <title>Genome sequencing and assembly of the red palm weevil Rhynchophorus ferrugineus.</title>
        <authorList>
            <person name="Dias G.B."/>
            <person name="Bergman C.M."/>
            <person name="Manee M."/>
        </authorList>
    </citation>
    <scope>NUCLEOTIDE SEQUENCE</scope>
    <source>
        <strain evidence="2">AA-2017</strain>
        <tissue evidence="2">Whole larva</tissue>
    </source>
</reference>
<evidence type="ECO:0000256" key="1">
    <source>
        <dbReference type="SAM" id="MobiDB-lite"/>
    </source>
</evidence>
<dbReference type="EMBL" id="JAACXV010000306">
    <property type="protein sequence ID" value="KAF7280343.1"/>
    <property type="molecule type" value="Genomic_DNA"/>
</dbReference>
<feature type="region of interest" description="Disordered" evidence="1">
    <location>
        <begin position="27"/>
        <end position="70"/>
    </location>
</feature>
<comment type="caution">
    <text evidence="2">The sequence shown here is derived from an EMBL/GenBank/DDBJ whole genome shotgun (WGS) entry which is preliminary data.</text>
</comment>